<proteinExistence type="predicted"/>
<gene>
    <name evidence="2" type="ORF">EYF80_050197</name>
</gene>
<protein>
    <submittedName>
        <fullName evidence="2">Uncharacterized protein</fullName>
    </submittedName>
</protein>
<name>A0A4Z2FEQ8_9TELE</name>
<organism evidence="2 3">
    <name type="scientific">Liparis tanakae</name>
    <name type="common">Tanaka's snailfish</name>
    <dbReference type="NCBI Taxonomy" id="230148"/>
    <lineage>
        <taxon>Eukaryota</taxon>
        <taxon>Metazoa</taxon>
        <taxon>Chordata</taxon>
        <taxon>Craniata</taxon>
        <taxon>Vertebrata</taxon>
        <taxon>Euteleostomi</taxon>
        <taxon>Actinopterygii</taxon>
        <taxon>Neopterygii</taxon>
        <taxon>Teleostei</taxon>
        <taxon>Neoteleostei</taxon>
        <taxon>Acanthomorphata</taxon>
        <taxon>Eupercaria</taxon>
        <taxon>Perciformes</taxon>
        <taxon>Cottioidei</taxon>
        <taxon>Cottales</taxon>
        <taxon>Liparidae</taxon>
        <taxon>Liparis</taxon>
    </lineage>
</organism>
<dbReference type="Proteomes" id="UP000314294">
    <property type="component" value="Unassembled WGS sequence"/>
</dbReference>
<accession>A0A4Z2FEQ8</accession>
<evidence type="ECO:0000313" key="3">
    <source>
        <dbReference type="Proteomes" id="UP000314294"/>
    </source>
</evidence>
<dbReference type="AlphaFoldDB" id="A0A4Z2FEQ8"/>
<dbReference type="EMBL" id="SRLO01001262">
    <property type="protein sequence ID" value="TNN39639.1"/>
    <property type="molecule type" value="Genomic_DNA"/>
</dbReference>
<feature type="compositionally biased region" description="Low complexity" evidence="1">
    <location>
        <begin position="81"/>
        <end position="94"/>
    </location>
</feature>
<feature type="region of interest" description="Disordered" evidence="1">
    <location>
        <begin position="81"/>
        <end position="100"/>
    </location>
</feature>
<reference evidence="2 3" key="1">
    <citation type="submission" date="2019-03" db="EMBL/GenBank/DDBJ databases">
        <title>First draft genome of Liparis tanakae, snailfish: a comprehensive survey of snailfish specific genes.</title>
        <authorList>
            <person name="Kim W."/>
            <person name="Song I."/>
            <person name="Jeong J.-H."/>
            <person name="Kim D."/>
            <person name="Kim S."/>
            <person name="Ryu S."/>
            <person name="Song J.Y."/>
            <person name="Lee S.K."/>
        </authorList>
    </citation>
    <scope>NUCLEOTIDE SEQUENCE [LARGE SCALE GENOMIC DNA]</scope>
    <source>
        <tissue evidence="2">Muscle</tissue>
    </source>
</reference>
<keyword evidence="3" id="KW-1185">Reference proteome</keyword>
<evidence type="ECO:0000313" key="2">
    <source>
        <dbReference type="EMBL" id="TNN39639.1"/>
    </source>
</evidence>
<sequence>MDEALYVRERCLMASRQGTSSSWKRGVPVISAASGRSAGLHDSMLRTMLSCTGETMASRNGSLVPTWPVCRVSSGAGVRALGSSSSSSSCSMAVTRPKSPTFTTSSIVKKMLEGWRTDGDGYSSARH</sequence>
<comment type="caution">
    <text evidence="2">The sequence shown here is derived from an EMBL/GenBank/DDBJ whole genome shotgun (WGS) entry which is preliminary data.</text>
</comment>
<evidence type="ECO:0000256" key="1">
    <source>
        <dbReference type="SAM" id="MobiDB-lite"/>
    </source>
</evidence>